<evidence type="ECO:0000313" key="1">
    <source>
        <dbReference type="EMBL" id="WAZ19050.1"/>
    </source>
</evidence>
<dbReference type="EMBL" id="CP114413">
    <property type="protein sequence ID" value="WAZ19050.1"/>
    <property type="molecule type" value="Genomic_DNA"/>
</dbReference>
<evidence type="ECO:0000313" key="2">
    <source>
        <dbReference type="Proteomes" id="UP001164439"/>
    </source>
</evidence>
<dbReference type="SUPFAM" id="SSF50199">
    <property type="entry name" value="Staphylococcal nuclease"/>
    <property type="match status" value="1"/>
</dbReference>
<sequence length="292" mass="32467">MTMLLIKGSYHLIGSRADGDTVHFKPDKKEEWDLVPGPHKVERNTSGKAKLRLDAIDTLETHYARNGNPEVHQPWLHGRAARDELTNWLGFTAVERTEDETVTAATPPTRPGWILTRGAARDKRCIALVGKGTPPGTSGTQIHVDEAMLRTTFNHHVLAEGLAYPTYYTSLFPDLRNELTAAVRQAKEAVPKKGLWKDDDTLDGATVTGIDSLQDDVVILPKLFRRLVDYLYLGDPDHPDLTGFPAFLDQAADQFWIISTGHPTTGLDVVVEVMDSKVRMTHPPEDLVFVES</sequence>
<dbReference type="Gene3D" id="2.40.50.90">
    <property type="match status" value="1"/>
</dbReference>
<dbReference type="RefSeq" id="WP_269656733.1">
    <property type="nucleotide sequence ID" value="NZ_CP114413.1"/>
</dbReference>
<reference evidence="1" key="1">
    <citation type="submission" date="2022-12" db="EMBL/GenBank/DDBJ databases">
        <authorList>
            <person name="Ruckert C."/>
            <person name="Busche T."/>
            <person name="Kalinowski J."/>
            <person name="Wittmann C."/>
        </authorList>
    </citation>
    <scope>NUCLEOTIDE SEQUENCE</scope>
    <source>
        <strain evidence="1">DSM 40467</strain>
    </source>
</reference>
<dbReference type="InterPro" id="IPR035437">
    <property type="entry name" value="SNase_OB-fold_sf"/>
</dbReference>
<name>A0ABY7K3J0_9ACTN</name>
<dbReference type="Proteomes" id="UP001164439">
    <property type="component" value="Chromosome"/>
</dbReference>
<organism evidence="1 2">
    <name type="scientific">Streptomyces cinnabarinus</name>
    <dbReference type="NCBI Taxonomy" id="67287"/>
    <lineage>
        <taxon>Bacteria</taxon>
        <taxon>Bacillati</taxon>
        <taxon>Actinomycetota</taxon>
        <taxon>Actinomycetes</taxon>
        <taxon>Kitasatosporales</taxon>
        <taxon>Streptomycetaceae</taxon>
        <taxon>Streptomyces</taxon>
    </lineage>
</organism>
<proteinExistence type="predicted"/>
<accession>A0ABY7K3J0</accession>
<protein>
    <submittedName>
        <fullName evidence="1">Nuclease</fullName>
    </submittedName>
</protein>
<gene>
    <name evidence="1" type="ORF">STRCI_000070</name>
</gene>
<keyword evidence="2" id="KW-1185">Reference proteome</keyword>